<evidence type="ECO:0000259" key="2">
    <source>
        <dbReference type="Pfam" id="PF13191"/>
    </source>
</evidence>
<evidence type="ECO:0000313" key="3">
    <source>
        <dbReference type="EMBL" id="CAJ1962248.1"/>
    </source>
</evidence>
<gene>
    <name evidence="3" type="ORF">CYCCA115_LOCUS19592</name>
</gene>
<keyword evidence="4" id="KW-1185">Reference proteome</keyword>
<feature type="compositionally biased region" description="Polar residues" evidence="1">
    <location>
        <begin position="109"/>
        <end position="118"/>
    </location>
</feature>
<evidence type="ECO:0000256" key="1">
    <source>
        <dbReference type="SAM" id="MobiDB-lite"/>
    </source>
</evidence>
<dbReference type="Pfam" id="PF13191">
    <property type="entry name" value="AAA_16"/>
    <property type="match status" value="1"/>
</dbReference>
<dbReference type="EMBL" id="CAKOGP040002103">
    <property type="protein sequence ID" value="CAJ1962248.1"/>
    <property type="molecule type" value="Genomic_DNA"/>
</dbReference>
<comment type="caution">
    <text evidence="3">The sequence shown here is derived from an EMBL/GenBank/DDBJ whole genome shotgun (WGS) entry which is preliminary data.</text>
</comment>
<dbReference type="SUPFAM" id="SSF52540">
    <property type="entry name" value="P-loop containing nucleoside triphosphate hydrolases"/>
    <property type="match status" value="1"/>
</dbReference>
<sequence>MAQPAVPLTELDYMSSDEVDFRAAVPLTELENIASGVVYIPDDFLSRSNKSDGPPCYKSRKNDSSMPFSIGEGSESGHGSLLDDDDDDEDGSENVSVSWSFRRSHKSGNSRFTGATMQKSEKNKRKVEEVKQELKINKLNYDIDVVGREKEISTLETCIDRFVARRKPTNDDDSPRNKELIIIKGYSGVGKTRLVDPIRKLIRKHPSGCTTQGNYTMNRYGEPYSGIADAFGNLIRAIKNKQTHIQEEDIAGIGNEVVNELGSSIQSLVDLIPELETITMFAFTPDSASVAQGTVHTTDGSDFAADVQRMKHAFRTLTRALCSRIGPFVLVLDGLQWADAASLRTIDFLLSDTQNTNGLVIVGLYRSNEVDLSHPLAQTIDDFHRKTETFQFNMTQIELQPLQKTDINKIIMAMLSIDNEDTTSGLSDICARRTLGNPFFVIEFITMLELEGLLSFNLGLLKWVWEEKKIEKETMSSSNVVDLLQARMEKMSEALQLLLQFASCLGSPFKTFVLDTIWEKLGIVSGDSPTDVTSLLRRLQAENFIESVDEESYRWVHDKVQEAALMLGDASEDSFQFNLGVTLYSSLQPKEMDEVLFDAVNLLNQGRSQTRPEFAKLNLKAALKARSTSGFQSAATYVQAGIRQLPDDMWSSNRDLTLKLYSLGAEMEVALGHDKVMEEYIEEVLSQPDLSSIEKLPVYVAKSIKLCNVDLKHQATIDLCLDVLKELGSPITTGILPFSAKAIYTLIKTVKATKKRPLSSYENPKVTNDKRLRAVMLFLSRIFYASYFTSNSSLLLLSACKMVDISLVHGVSPLSGQAFASLGMVVISVMKDYKTSTDLAQAGLLIQKSFRTKHTQCQTIFLSQTYILCWTKPLQSCQRAVETAHSLVFDYDGGAM</sequence>
<dbReference type="AlphaFoldDB" id="A0AAD2G4N3"/>
<dbReference type="InterPro" id="IPR053159">
    <property type="entry name" value="Hybrid_Histidine_Kinase"/>
</dbReference>
<feature type="compositionally biased region" description="Low complexity" evidence="1">
    <location>
        <begin position="71"/>
        <end position="80"/>
    </location>
</feature>
<name>A0AAD2G4N3_9STRA</name>
<accession>A0AAD2G4N3</accession>
<feature type="domain" description="Orc1-like AAA ATPase" evidence="2">
    <location>
        <begin position="145"/>
        <end position="361"/>
    </location>
</feature>
<protein>
    <recommendedName>
        <fullName evidence="2">Orc1-like AAA ATPase domain-containing protein</fullName>
    </recommendedName>
</protein>
<dbReference type="PANTHER" id="PTHR43642:SF1">
    <property type="entry name" value="HYBRID SIGNAL TRANSDUCTION HISTIDINE KINASE G"/>
    <property type="match status" value="1"/>
</dbReference>
<dbReference type="PANTHER" id="PTHR43642">
    <property type="entry name" value="HYBRID SIGNAL TRANSDUCTION HISTIDINE KINASE G"/>
    <property type="match status" value="1"/>
</dbReference>
<dbReference type="InterPro" id="IPR027417">
    <property type="entry name" value="P-loop_NTPase"/>
</dbReference>
<evidence type="ECO:0000313" key="4">
    <source>
        <dbReference type="Proteomes" id="UP001295423"/>
    </source>
</evidence>
<proteinExistence type="predicted"/>
<reference evidence="3" key="1">
    <citation type="submission" date="2023-08" db="EMBL/GenBank/DDBJ databases">
        <authorList>
            <person name="Audoor S."/>
            <person name="Bilcke G."/>
        </authorList>
    </citation>
    <scope>NUCLEOTIDE SEQUENCE</scope>
</reference>
<feature type="compositionally biased region" description="Acidic residues" evidence="1">
    <location>
        <begin position="82"/>
        <end position="92"/>
    </location>
</feature>
<dbReference type="Proteomes" id="UP001295423">
    <property type="component" value="Unassembled WGS sequence"/>
</dbReference>
<organism evidence="3 4">
    <name type="scientific">Cylindrotheca closterium</name>
    <dbReference type="NCBI Taxonomy" id="2856"/>
    <lineage>
        <taxon>Eukaryota</taxon>
        <taxon>Sar</taxon>
        <taxon>Stramenopiles</taxon>
        <taxon>Ochrophyta</taxon>
        <taxon>Bacillariophyta</taxon>
        <taxon>Bacillariophyceae</taxon>
        <taxon>Bacillariophycidae</taxon>
        <taxon>Bacillariales</taxon>
        <taxon>Bacillariaceae</taxon>
        <taxon>Cylindrotheca</taxon>
    </lineage>
</organism>
<feature type="region of interest" description="Disordered" evidence="1">
    <location>
        <begin position="49"/>
        <end position="127"/>
    </location>
</feature>
<dbReference type="InterPro" id="IPR041664">
    <property type="entry name" value="AAA_16"/>
</dbReference>